<dbReference type="EMBL" id="QOPE01000011">
    <property type="protein sequence ID" value="RCL41526.1"/>
    <property type="molecule type" value="Genomic_DNA"/>
</dbReference>
<dbReference type="InterPro" id="IPR026045">
    <property type="entry name" value="Ferric-bd"/>
</dbReference>
<evidence type="ECO:0000313" key="5">
    <source>
        <dbReference type="Proteomes" id="UP000253307"/>
    </source>
</evidence>
<comment type="caution">
    <text evidence="4">The sequence shown here is derived from an EMBL/GenBank/DDBJ whole genome shotgun (WGS) entry which is preliminary data.</text>
</comment>
<dbReference type="Proteomes" id="UP000253307">
    <property type="component" value="Unassembled WGS sequence"/>
</dbReference>
<dbReference type="PANTHER" id="PTHR30006">
    <property type="entry name" value="THIAMINE-BINDING PERIPLASMIC PROTEIN-RELATED"/>
    <property type="match status" value="1"/>
</dbReference>
<dbReference type="Gene3D" id="3.40.190.10">
    <property type="entry name" value="Periplasmic binding protein-like II"/>
    <property type="match status" value="2"/>
</dbReference>
<dbReference type="PANTHER" id="PTHR30006:SF15">
    <property type="entry name" value="IRON-UTILIZATION PERIPLASMIC PROTEIN"/>
    <property type="match status" value="1"/>
</dbReference>
<proteinExistence type="inferred from homology"/>
<feature type="binding site" evidence="3">
    <location>
        <position position="222"/>
    </location>
    <ligand>
        <name>Fe cation</name>
        <dbReference type="ChEBI" id="CHEBI:24875"/>
    </ligand>
</feature>
<keyword evidence="3" id="KW-0479">Metal-binding</keyword>
<name>A0A368BXS7_9GAMM</name>
<feature type="binding site" evidence="3">
    <location>
        <position position="221"/>
    </location>
    <ligand>
        <name>Fe cation</name>
        <dbReference type="ChEBI" id="CHEBI:24875"/>
    </ligand>
</feature>
<dbReference type="PIRSF" id="PIRSF002825">
    <property type="entry name" value="CfbpA"/>
    <property type="match status" value="1"/>
</dbReference>
<evidence type="ECO:0000256" key="2">
    <source>
        <dbReference type="ARBA" id="ARBA00022729"/>
    </source>
</evidence>
<organism evidence="4 5">
    <name type="scientific">SAR86 cluster bacterium</name>
    <dbReference type="NCBI Taxonomy" id="2030880"/>
    <lineage>
        <taxon>Bacteria</taxon>
        <taxon>Pseudomonadati</taxon>
        <taxon>Pseudomonadota</taxon>
        <taxon>Gammaproteobacteria</taxon>
        <taxon>SAR86 cluster</taxon>
    </lineage>
</organism>
<dbReference type="GO" id="GO:0046872">
    <property type="term" value="F:metal ion binding"/>
    <property type="evidence" value="ECO:0007669"/>
    <property type="project" value="UniProtKB-KW"/>
</dbReference>
<dbReference type="SUPFAM" id="SSF53850">
    <property type="entry name" value="Periplasmic binding protein-like II"/>
    <property type="match status" value="1"/>
</dbReference>
<dbReference type="Pfam" id="PF13343">
    <property type="entry name" value="SBP_bac_6"/>
    <property type="match status" value="1"/>
</dbReference>
<dbReference type="GO" id="GO:0030288">
    <property type="term" value="C:outer membrane-bounded periplasmic space"/>
    <property type="evidence" value="ECO:0007669"/>
    <property type="project" value="TreeGrafter"/>
</dbReference>
<comment type="similarity">
    <text evidence="1">Belongs to the bacterial solute-binding protein 1 family.</text>
</comment>
<keyword evidence="2" id="KW-0732">Signal</keyword>
<reference evidence="4 5" key="1">
    <citation type="journal article" date="2018" name="Microbiome">
        <title>Fine metagenomic profile of the Mediterranean stratified and mixed water columns revealed by assembly and recruitment.</title>
        <authorList>
            <person name="Haro-Moreno J.M."/>
            <person name="Lopez-Perez M."/>
            <person name="De La Torre J.R."/>
            <person name="Picazo A."/>
            <person name="Camacho A."/>
            <person name="Rodriguez-Valera F."/>
        </authorList>
    </citation>
    <scope>NUCLEOTIDE SEQUENCE [LARGE SCALE GENOMIC DNA]</scope>
    <source>
        <strain evidence="4">MED-G82</strain>
    </source>
</reference>
<keyword evidence="3" id="KW-0408">Iron</keyword>
<sequence>MNLPKLYQILAFSLFLAACDQSVKQDTLTVYTSRQPQLIEPILDKYAEATGIDIVLLSGNAQQLLERIEVEGINSPADLFITVDAGVLWQASQANIFEPISSSILTNNIPKNFRDPEGNWFGLSKRIRAIVVNDKGNQAPPKSYQELAEKEWKNRLCLRTSAKVYNQSLIASMLFRLSEKETHKILSGWSNNLATKVFSSDTLALKAVQSGQCDATIVNSYYLGRLIDQQIGKNLSIIWPDQESFGVHVNISGGGVVKTSNNKAEALKLLEWLSGKEAQKDYAFVNLEYPVLQDQELHPILKSWGNFKEDTMPVHQLGVLQRQAVLAARKADYN</sequence>
<dbReference type="AlphaFoldDB" id="A0A368BXS7"/>
<evidence type="ECO:0000256" key="1">
    <source>
        <dbReference type="ARBA" id="ARBA00008520"/>
    </source>
</evidence>
<dbReference type="PROSITE" id="PS51257">
    <property type="entry name" value="PROKAR_LIPOPROTEIN"/>
    <property type="match status" value="1"/>
</dbReference>
<protein>
    <submittedName>
        <fullName evidence="4">Extracellular solute-binding protein</fullName>
    </submittedName>
</protein>
<evidence type="ECO:0000256" key="3">
    <source>
        <dbReference type="PIRSR" id="PIRSR002825-1"/>
    </source>
</evidence>
<gene>
    <name evidence="4" type="ORF">DBW96_01980</name>
</gene>
<accession>A0A368BXS7</accession>
<evidence type="ECO:0000313" key="4">
    <source>
        <dbReference type="EMBL" id="RCL41526.1"/>
    </source>
</evidence>